<accession>A0A392MI49</accession>
<feature type="compositionally biased region" description="Low complexity" evidence="1">
    <location>
        <begin position="8"/>
        <end position="20"/>
    </location>
</feature>
<dbReference type="EMBL" id="LXQA010011042">
    <property type="protein sequence ID" value="MCH86843.1"/>
    <property type="molecule type" value="Genomic_DNA"/>
</dbReference>
<name>A0A392MI49_9FABA</name>
<feature type="non-terminal residue" evidence="2">
    <location>
        <position position="1"/>
    </location>
</feature>
<reference evidence="2 3" key="1">
    <citation type="journal article" date="2018" name="Front. Plant Sci.">
        <title>Red Clover (Trifolium pratense) and Zigzag Clover (T. medium) - A Picture of Genomic Similarities and Differences.</title>
        <authorList>
            <person name="Dluhosova J."/>
            <person name="Istvanek J."/>
            <person name="Nedelnik J."/>
            <person name="Repkova J."/>
        </authorList>
    </citation>
    <scope>NUCLEOTIDE SEQUENCE [LARGE SCALE GENOMIC DNA]</scope>
    <source>
        <strain evidence="3">cv. 10/8</strain>
        <tissue evidence="2">Leaf</tissue>
    </source>
</reference>
<protein>
    <submittedName>
        <fullName evidence="2">Uncharacterized protein</fullName>
    </submittedName>
</protein>
<keyword evidence="3" id="KW-1185">Reference proteome</keyword>
<proteinExistence type="predicted"/>
<evidence type="ECO:0000313" key="3">
    <source>
        <dbReference type="Proteomes" id="UP000265520"/>
    </source>
</evidence>
<evidence type="ECO:0000313" key="2">
    <source>
        <dbReference type="EMBL" id="MCH86843.1"/>
    </source>
</evidence>
<dbReference type="Proteomes" id="UP000265520">
    <property type="component" value="Unassembled WGS sequence"/>
</dbReference>
<organism evidence="2 3">
    <name type="scientific">Trifolium medium</name>
    <dbReference type="NCBI Taxonomy" id="97028"/>
    <lineage>
        <taxon>Eukaryota</taxon>
        <taxon>Viridiplantae</taxon>
        <taxon>Streptophyta</taxon>
        <taxon>Embryophyta</taxon>
        <taxon>Tracheophyta</taxon>
        <taxon>Spermatophyta</taxon>
        <taxon>Magnoliopsida</taxon>
        <taxon>eudicotyledons</taxon>
        <taxon>Gunneridae</taxon>
        <taxon>Pentapetalae</taxon>
        <taxon>rosids</taxon>
        <taxon>fabids</taxon>
        <taxon>Fabales</taxon>
        <taxon>Fabaceae</taxon>
        <taxon>Papilionoideae</taxon>
        <taxon>50 kb inversion clade</taxon>
        <taxon>NPAAA clade</taxon>
        <taxon>Hologalegina</taxon>
        <taxon>IRL clade</taxon>
        <taxon>Trifolieae</taxon>
        <taxon>Trifolium</taxon>
    </lineage>
</organism>
<feature type="region of interest" description="Disordered" evidence="1">
    <location>
        <begin position="1"/>
        <end position="32"/>
    </location>
</feature>
<sequence length="58" mass="6815">FPEPTQLPEALPARRANNPAHRAKDRSYPENSVSCFQGYHNRTDAKDFKERLNRFKKL</sequence>
<comment type="caution">
    <text evidence="2">The sequence shown here is derived from an EMBL/GenBank/DDBJ whole genome shotgun (WGS) entry which is preliminary data.</text>
</comment>
<dbReference type="AlphaFoldDB" id="A0A392MI49"/>
<evidence type="ECO:0000256" key="1">
    <source>
        <dbReference type="SAM" id="MobiDB-lite"/>
    </source>
</evidence>
<gene>
    <name evidence="2" type="ORF">A2U01_0007703</name>
</gene>